<evidence type="ECO:0000313" key="3">
    <source>
        <dbReference type="RefSeq" id="XP_014662284.1"/>
    </source>
</evidence>
<gene>
    <name evidence="3" type="primary">LOC106805268</name>
</gene>
<comment type="cofactor">
    <cofactor evidence="1">
        <name>Fe(2+)</name>
        <dbReference type="ChEBI" id="CHEBI:29033"/>
    </cofactor>
</comment>
<dbReference type="InterPro" id="IPR037151">
    <property type="entry name" value="AlkB-like_sf"/>
</dbReference>
<dbReference type="Proteomes" id="UP000695022">
    <property type="component" value="Unplaced"/>
</dbReference>
<dbReference type="SUPFAM" id="SSF51197">
    <property type="entry name" value="Clavaminate synthase-like"/>
    <property type="match status" value="2"/>
</dbReference>
<name>A0ABM1DQR3_PRICU</name>
<evidence type="ECO:0000313" key="2">
    <source>
        <dbReference type="Proteomes" id="UP000695022"/>
    </source>
</evidence>
<keyword evidence="2" id="KW-1185">Reference proteome</keyword>
<dbReference type="PANTHER" id="PTHR12463">
    <property type="entry name" value="OXYGENASE-RELATED"/>
    <property type="match status" value="1"/>
</dbReference>
<dbReference type="RefSeq" id="XP_014662284.1">
    <property type="nucleotide sequence ID" value="XM_014806798.1"/>
</dbReference>
<sequence>MSLRISIVFPCYTIQKYMGTQCFCKGIRTCLVCETSKEAQRPWDEIEGKHFFLYCDHCKTAWSSNYNGCHKESISGTTPVNHSGWYTNLSGIILLPEFITEEEESYLLEEMEKHEWVESQSGRRKQDFGPKTNFKKKKVRLSTFTGLPAYSRELVRRLQRVDALAGFLAVEQCNLEYTPERGSAIDPHFDDFWLWGERLVSVNLVSDTVMAFLPDKSQLLRVPVAFADGGGACDGASSGDGASLGDRAHDGACDGACSGDSMREGVSSCDRACDGASLGDGASCGNCAYGGACDSASLGDRARDCASPGDGACDDASSGDSEVCRSHDDERRVAASAPTDLRTVVKEHESNGEQNISSSPDASNVDAVNAQENAPSLPDAAPIVDAVNAQGGISRKSRIAKIARNGSCTCVDAAGDGRKRQAAGANSDLSPEFAGRTPTLPCASVEVHVLLPRRSVLVMAGAARSAWKHCIHRRDVTRRRVAITLRELSREFKPGGREADLGARLETLAQSFAGSVVR</sequence>
<proteinExistence type="predicted"/>
<dbReference type="Gene3D" id="2.60.120.590">
    <property type="entry name" value="Alpha-ketoglutarate-dependent dioxygenase AlkB-like"/>
    <property type="match status" value="2"/>
</dbReference>
<accession>A0ABM1DQR3</accession>
<reference evidence="3" key="1">
    <citation type="submission" date="2025-08" db="UniProtKB">
        <authorList>
            <consortium name="RefSeq"/>
        </authorList>
    </citation>
    <scope>IDENTIFICATION</scope>
</reference>
<protein>
    <submittedName>
        <fullName evidence="3">Alpha-ketoglutarate-dependent dioxygenase alkB homolog 4-like isoform X2</fullName>
    </submittedName>
</protein>
<dbReference type="InterPro" id="IPR032857">
    <property type="entry name" value="ALKBH4"/>
</dbReference>
<organism evidence="2 3">
    <name type="scientific">Priapulus caudatus</name>
    <name type="common">Priapulid worm</name>
    <dbReference type="NCBI Taxonomy" id="37621"/>
    <lineage>
        <taxon>Eukaryota</taxon>
        <taxon>Metazoa</taxon>
        <taxon>Ecdysozoa</taxon>
        <taxon>Scalidophora</taxon>
        <taxon>Priapulida</taxon>
        <taxon>Priapulimorpha</taxon>
        <taxon>Priapulimorphida</taxon>
        <taxon>Priapulidae</taxon>
        <taxon>Priapulus</taxon>
    </lineage>
</organism>
<dbReference type="GeneID" id="106805268"/>
<evidence type="ECO:0000256" key="1">
    <source>
        <dbReference type="ARBA" id="ARBA00001954"/>
    </source>
</evidence>
<dbReference type="PANTHER" id="PTHR12463:SF0">
    <property type="entry name" value="ALPHA-KETOGLUTARATE-DEPENDENT DIOXYGENASE ALKB HOMOLOG 4"/>
    <property type="match status" value="1"/>
</dbReference>